<proteinExistence type="predicted"/>
<keyword evidence="1" id="KW-0472">Membrane</keyword>
<sequence length="199" mass="22532">MENTHVGNTLKTRNGPHWRLWLALVVLVLLALGAIYLWKVWSERQLNAHYEATQQTVLQRSQQALTQQTIELLRFSTIPLTWAIRRELMADNLEQINAYFLELIREPYVRQITLIRPDGMILLSTNKKLEGQRIETAFPPELLDVTKPEVGQDAQGNIRIAQPVMGLNQKLGLLVVSYAGDSIQQKMSTIRAAGTPPPG</sequence>
<keyword evidence="1" id="KW-0812">Transmembrane</keyword>
<dbReference type="Proteomes" id="UP001446205">
    <property type="component" value="Unassembled WGS sequence"/>
</dbReference>
<dbReference type="SUPFAM" id="SSF103190">
    <property type="entry name" value="Sensory domain-like"/>
    <property type="match status" value="1"/>
</dbReference>
<dbReference type="InterPro" id="IPR029151">
    <property type="entry name" value="Sensor-like_sf"/>
</dbReference>
<organism evidence="2 3">
    <name type="scientific">Thermithiobacillus plumbiphilus</name>
    <dbReference type="NCBI Taxonomy" id="1729899"/>
    <lineage>
        <taxon>Bacteria</taxon>
        <taxon>Pseudomonadati</taxon>
        <taxon>Pseudomonadota</taxon>
        <taxon>Acidithiobacillia</taxon>
        <taxon>Acidithiobacillales</taxon>
        <taxon>Thermithiobacillaceae</taxon>
        <taxon>Thermithiobacillus</taxon>
    </lineage>
</organism>
<protein>
    <submittedName>
        <fullName evidence="2">Uncharacterized protein</fullName>
    </submittedName>
</protein>
<dbReference type="RefSeq" id="WP_341371454.1">
    <property type="nucleotide sequence ID" value="NZ_JBBPCO010000011.1"/>
</dbReference>
<evidence type="ECO:0000256" key="1">
    <source>
        <dbReference type="SAM" id="Phobius"/>
    </source>
</evidence>
<comment type="caution">
    <text evidence="2">The sequence shown here is derived from an EMBL/GenBank/DDBJ whole genome shotgun (WGS) entry which is preliminary data.</text>
</comment>
<evidence type="ECO:0000313" key="2">
    <source>
        <dbReference type="EMBL" id="MEK8090399.1"/>
    </source>
</evidence>
<gene>
    <name evidence="2" type="ORF">WOB96_11585</name>
</gene>
<keyword evidence="1" id="KW-1133">Transmembrane helix</keyword>
<keyword evidence="3" id="KW-1185">Reference proteome</keyword>
<evidence type="ECO:0000313" key="3">
    <source>
        <dbReference type="Proteomes" id="UP001446205"/>
    </source>
</evidence>
<reference evidence="2 3" key="1">
    <citation type="submission" date="2024-04" db="EMBL/GenBank/DDBJ databases">
        <authorList>
            <person name="Abashina T."/>
            <person name="Shaikin A."/>
        </authorList>
    </citation>
    <scope>NUCLEOTIDE SEQUENCE [LARGE SCALE GENOMIC DNA]</scope>
    <source>
        <strain evidence="2 3">AAFK</strain>
    </source>
</reference>
<feature type="transmembrane region" description="Helical" evidence="1">
    <location>
        <begin position="20"/>
        <end position="38"/>
    </location>
</feature>
<accession>A0ABU9DA30</accession>
<dbReference type="EMBL" id="JBBPCO010000011">
    <property type="protein sequence ID" value="MEK8090399.1"/>
    <property type="molecule type" value="Genomic_DNA"/>
</dbReference>
<name>A0ABU9DA30_9PROT</name>